<comment type="caution">
    <text evidence="2">The sequence shown here is derived from an EMBL/GenBank/DDBJ whole genome shotgun (WGS) entry which is preliminary data.</text>
</comment>
<dbReference type="Proteomes" id="UP001150259">
    <property type="component" value="Unassembled WGS sequence"/>
</dbReference>
<protein>
    <recommendedName>
        <fullName evidence="1">AtuA-like ferredoxin-fold domain-containing protein</fullName>
    </recommendedName>
</protein>
<evidence type="ECO:0000259" key="1">
    <source>
        <dbReference type="Pfam" id="PF23544"/>
    </source>
</evidence>
<reference evidence="2 3" key="1">
    <citation type="submission" date="2022-11" db="EMBL/GenBank/DDBJ databases">
        <title>Anaerobic phenanthrene biodegradation by a DNRA strain PheN6.</title>
        <authorList>
            <person name="Zhang Z."/>
        </authorList>
    </citation>
    <scope>NUCLEOTIDE SEQUENCE [LARGE SCALE GENOMIC DNA]</scope>
    <source>
        <strain evidence="2 3">PheN6</strain>
    </source>
</reference>
<dbReference type="EMBL" id="JAPFQL010000012">
    <property type="protein sequence ID" value="MDC5696534.1"/>
    <property type="molecule type" value="Genomic_DNA"/>
</dbReference>
<dbReference type="PANTHER" id="PTHR47708:SF2">
    <property type="entry name" value="SI:CH73-132F6.5"/>
    <property type="match status" value="1"/>
</dbReference>
<feature type="domain" description="AtuA-like ferredoxin-fold" evidence="1">
    <location>
        <begin position="5"/>
        <end position="101"/>
    </location>
</feature>
<organism evidence="2 3">
    <name type="scientific">Intrasporangium calvum</name>
    <dbReference type="NCBI Taxonomy" id="53358"/>
    <lineage>
        <taxon>Bacteria</taxon>
        <taxon>Bacillati</taxon>
        <taxon>Actinomycetota</taxon>
        <taxon>Actinomycetes</taxon>
        <taxon>Micrococcales</taxon>
        <taxon>Intrasporangiaceae</taxon>
        <taxon>Intrasporangium</taxon>
    </lineage>
</organism>
<evidence type="ECO:0000313" key="2">
    <source>
        <dbReference type="EMBL" id="MDC5696534.1"/>
    </source>
</evidence>
<proteinExistence type="predicted"/>
<evidence type="ECO:0000313" key="3">
    <source>
        <dbReference type="Proteomes" id="UP001150259"/>
    </source>
</evidence>
<keyword evidence="3" id="KW-1185">Reference proteome</keyword>
<sequence>MGRILADIAYARSGDKGDVSNIGVLAKDEGSYRELLELLTPERVKRHFGDWVKGEVTVYPMPNIHGFNVLCRQALGGGATRTVRFDQTGKAMSTALLRMPID</sequence>
<name>A0ABT5GEJ0_9MICO</name>
<dbReference type="Pfam" id="PF23544">
    <property type="entry name" value="AtuA_ferredoxin"/>
    <property type="match status" value="1"/>
</dbReference>
<dbReference type="InterPro" id="IPR056362">
    <property type="entry name" value="AtuA-like_ferredoxin_dom"/>
</dbReference>
<dbReference type="RefSeq" id="WP_272461108.1">
    <property type="nucleotide sequence ID" value="NZ_JAPFQL010000012.1"/>
</dbReference>
<gene>
    <name evidence="2" type="ORF">OO014_04630</name>
</gene>
<dbReference type="PANTHER" id="PTHR47708">
    <property type="match status" value="1"/>
</dbReference>
<accession>A0ABT5GEJ0</accession>